<evidence type="ECO:0000313" key="3">
    <source>
        <dbReference type="Proteomes" id="UP000189935"/>
    </source>
</evidence>
<sequence>MSKSHQSANRATRLYDLQSRSIRVDLRDRPNMMHDGLMRAPRLDGTERLDRTEARSQPSVMGAVTRSDRQHTTLWSSPILAFFMEGFALYGASYHAYPHAAAASPVEPSAVAVRAPEPDEISWRARRRAMAIVVSAMDSGVAEVEDEINRAGSGSETASGNVLSDTDGSTRRSWLAKAWRALAGRWAQRRRAREIKKAVAALLQPDRRASRNFGIPNRSGIAQVTRYRRDC</sequence>
<dbReference type="EMBL" id="LT670844">
    <property type="protein sequence ID" value="SHK51040.1"/>
    <property type="molecule type" value="Genomic_DNA"/>
</dbReference>
<organism evidence="2 3">
    <name type="scientific">Bradyrhizobium lablabi</name>
    <dbReference type="NCBI Taxonomy" id="722472"/>
    <lineage>
        <taxon>Bacteria</taxon>
        <taxon>Pseudomonadati</taxon>
        <taxon>Pseudomonadota</taxon>
        <taxon>Alphaproteobacteria</taxon>
        <taxon>Hyphomicrobiales</taxon>
        <taxon>Nitrobacteraceae</taxon>
        <taxon>Bradyrhizobium</taxon>
    </lineage>
</organism>
<evidence type="ECO:0000256" key="1">
    <source>
        <dbReference type="SAM" id="MobiDB-lite"/>
    </source>
</evidence>
<dbReference type="RefSeq" id="WP_079539658.1">
    <property type="nucleotide sequence ID" value="NZ_LT670844.1"/>
</dbReference>
<feature type="compositionally biased region" description="Polar residues" evidence="1">
    <location>
        <begin position="152"/>
        <end position="167"/>
    </location>
</feature>
<reference evidence="2 3" key="1">
    <citation type="submission" date="2016-11" db="EMBL/GenBank/DDBJ databases">
        <authorList>
            <person name="Jaros S."/>
            <person name="Januszkiewicz K."/>
            <person name="Wedrychowicz H."/>
        </authorList>
    </citation>
    <scope>NUCLEOTIDE SEQUENCE [LARGE SCALE GENOMIC DNA]</scope>
    <source>
        <strain evidence="2 3">GAS499</strain>
    </source>
</reference>
<proteinExistence type="predicted"/>
<dbReference type="AlphaFoldDB" id="A0A1M6T285"/>
<accession>A0A1M6T285</accession>
<evidence type="ECO:0000313" key="2">
    <source>
        <dbReference type="EMBL" id="SHK51040.1"/>
    </source>
</evidence>
<protein>
    <submittedName>
        <fullName evidence="2">Uncharacterized protein</fullName>
    </submittedName>
</protein>
<name>A0A1M6T285_9BRAD</name>
<gene>
    <name evidence="2" type="ORF">SAMN05444159_3442</name>
</gene>
<dbReference type="Proteomes" id="UP000189935">
    <property type="component" value="Chromosome I"/>
</dbReference>
<feature type="region of interest" description="Disordered" evidence="1">
    <location>
        <begin position="149"/>
        <end position="168"/>
    </location>
</feature>